<reference evidence="2 3" key="1">
    <citation type="journal article" date="2013" name="Stand. Genomic Sci.">
        <title>Genomic Encyclopedia of Type Strains, Phase I: The one thousand microbial genomes (KMG-I) project.</title>
        <authorList>
            <person name="Kyrpides N.C."/>
            <person name="Woyke T."/>
            <person name="Eisen J.A."/>
            <person name="Garrity G."/>
            <person name="Lilburn T.G."/>
            <person name="Beck B.J."/>
            <person name="Whitman W.B."/>
            <person name="Hugenholtz P."/>
            <person name="Klenk H.P."/>
        </authorList>
    </citation>
    <scope>NUCLEOTIDE SEQUENCE [LARGE SCALE GENOMIC DNA]</scope>
    <source>
        <strain evidence="2 3">DSM 45044</strain>
    </source>
</reference>
<evidence type="ECO:0000256" key="1">
    <source>
        <dbReference type="SAM" id="Phobius"/>
    </source>
</evidence>
<evidence type="ECO:0008006" key="4">
    <source>
        <dbReference type="Google" id="ProtNLM"/>
    </source>
</evidence>
<feature type="transmembrane region" description="Helical" evidence="1">
    <location>
        <begin position="54"/>
        <end position="72"/>
    </location>
</feature>
<evidence type="ECO:0000313" key="3">
    <source>
        <dbReference type="Proteomes" id="UP000321617"/>
    </source>
</evidence>
<comment type="caution">
    <text evidence="2">The sequence shown here is derived from an EMBL/GenBank/DDBJ whole genome shotgun (WGS) entry which is preliminary data.</text>
</comment>
<dbReference type="EMBL" id="VLLL01000005">
    <property type="protein sequence ID" value="TWJ15195.1"/>
    <property type="molecule type" value="Genomic_DNA"/>
</dbReference>
<keyword evidence="1" id="KW-0472">Membrane</keyword>
<dbReference type="AlphaFoldDB" id="A0A562VBD5"/>
<sequence>MTVPAGSLGGMASEEPTAFNERLTVPWWSWPVALAVAAGLAFEIGLGVPGLVTWLPFVVLVPGAAVAMAWLGRIRVAVRDRELLVDDAVLPMEYVESAEPLTGTALRDALSAQLHPLAFVIQRPWIKSAVKVTLNDPDDPTPYWIVSSRDPRRLAEALGGVGAAPHPAVPPR</sequence>
<accession>A0A562VBD5</accession>
<dbReference type="Pfam" id="PF11292">
    <property type="entry name" value="DUF3093"/>
    <property type="match status" value="1"/>
</dbReference>
<dbReference type="Proteomes" id="UP000321617">
    <property type="component" value="Unassembled WGS sequence"/>
</dbReference>
<protein>
    <recommendedName>
        <fullName evidence="4">DUF3093 family protein</fullName>
    </recommendedName>
</protein>
<evidence type="ECO:0000313" key="2">
    <source>
        <dbReference type="EMBL" id="TWJ15195.1"/>
    </source>
</evidence>
<keyword evidence="1" id="KW-0812">Transmembrane</keyword>
<name>A0A562VBD5_9ACTN</name>
<keyword evidence="1" id="KW-1133">Transmembrane helix</keyword>
<dbReference type="InterPro" id="IPR021443">
    <property type="entry name" value="DUF3093"/>
</dbReference>
<gene>
    <name evidence="2" type="ORF">LX16_0895</name>
</gene>
<organism evidence="2 3">
    <name type="scientific">Stackebrandtia albiflava</name>
    <dbReference type="NCBI Taxonomy" id="406432"/>
    <lineage>
        <taxon>Bacteria</taxon>
        <taxon>Bacillati</taxon>
        <taxon>Actinomycetota</taxon>
        <taxon>Actinomycetes</taxon>
        <taxon>Glycomycetales</taxon>
        <taxon>Glycomycetaceae</taxon>
        <taxon>Stackebrandtia</taxon>
    </lineage>
</organism>
<keyword evidence="3" id="KW-1185">Reference proteome</keyword>
<proteinExistence type="predicted"/>